<dbReference type="PROSITE" id="PS50932">
    <property type="entry name" value="HTH_LACI_2"/>
    <property type="match status" value="1"/>
</dbReference>
<feature type="region of interest" description="Disordered" evidence="4">
    <location>
        <begin position="1"/>
        <end position="26"/>
    </location>
</feature>
<dbReference type="PANTHER" id="PTHR30146:SF153">
    <property type="entry name" value="LACTOSE OPERON REPRESSOR"/>
    <property type="match status" value="1"/>
</dbReference>
<dbReference type="SMART" id="SM00354">
    <property type="entry name" value="HTH_LACI"/>
    <property type="match status" value="1"/>
</dbReference>
<evidence type="ECO:0000256" key="4">
    <source>
        <dbReference type="SAM" id="MobiDB-lite"/>
    </source>
</evidence>
<evidence type="ECO:0000256" key="1">
    <source>
        <dbReference type="ARBA" id="ARBA00023015"/>
    </source>
</evidence>
<name>A0A2V5IZQ4_9MICC</name>
<evidence type="ECO:0000313" key="7">
    <source>
        <dbReference type="Proteomes" id="UP000247980"/>
    </source>
</evidence>
<reference evidence="6 7" key="1">
    <citation type="submission" date="2018-05" db="EMBL/GenBank/DDBJ databases">
        <title>Genetic diversity of glacier-inhabiting Cryobacterium bacteria in China and description of Cryobacterium mengkeensis sp. nov. and Arthrobacter glacialis sp. nov.</title>
        <authorList>
            <person name="Liu Q."/>
            <person name="Xin Y.-H."/>
        </authorList>
    </citation>
    <scope>NUCLEOTIDE SEQUENCE [LARGE SCALE GENOMIC DNA]</scope>
    <source>
        <strain evidence="6 7">B7</strain>
    </source>
</reference>
<evidence type="ECO:0000256" key="2">
    <source>
        <dbReference type="ARBA" id="ARBA00023125"/>
    </source>
</evidence>
<dbReference type="GO" id="GO:0003700">
    <property type="term" value="F:DNA-binding transcription factor activity"/>
    <property type="evidence" value="ECO:0007669"/>
    <property type="project" value="TreeGrafter"/>
</dbReference>
<gene>
    <name evidence="6" type="ORF">CVS30_00175</name>
</gene>
<dbReference type="GO" id="GO:0000976">
    <property type="term" value="F:transcription cis-regulatory region binding"/>
    <property type="evidence" value="ECO:0007669"/>
    <property type="project" value="TreeGrafter"/>
</dbReference>
<dbReference type="InterPro" id="IPR000843">
    <property type="entry name" value="HTH_LacI"/>
</dbReference>
<dbReference type="Gene3D" id="1.10.260.40">
    <property type="entry name" value="lambda repressor-like DNA-binding domains"/>
    <property type="match status" value="1"/>
</dbReference>
<dbReference type="OrthoDB" id="9785139at2"/>
<dbReference type="PANTHER" id="PTHR30146">
    <property type="entry name" value="LACI-RELATED TRANSCRIPTIONAL REPRESSOR"/>
    <property type="match status" value="1"/>
</dbReference>
<dbReference type="EMBL" id="QJVC01000001">
    <property type="protein sequence ID" value="PYI39993.1"/>
    <property type="molecule type" value="Genomic_DNA"/>
</dbReference>
<dbReference type="CDD" id="cd01392">
    <property type="entry name" value="HTH_LacI"/>
    <property type="match status" value="1"/>
</dbReference>
<dbReference type="AlphaFoldDB" id="A0A2V5IZQ4"/>
<dbReference type="InterPro" id="IPR046335">
    <property type="entry name" value="LacI/GalR-like_sensor"/>
</dbReference>
<evidence type="ECO:0000259" key="5">
    <source>
        <dbReference type="PROSITE" id="PS50932"/>
    </source>
</evidence>
<dbReference type="Pfam" id="PF00356">
    <property type="entry name" value="LacI"/>
    <property type="match status" value="1"/>
</dbReference>
<accession>A0A2V5IZQ4</accession>
<dbReference type="SUPFAM" id="SSF47413">
    <property type="entry name" value="lambda repressor-like DNA-binding domains"/>
    <property type="match status" value="1"/>
</dbReference>
<proteinExistence type="predicted"/>
<dbReference type="SUPFAM" id="SSF53822">
    <property type="entry name" value="Periplasmic binding protein-like I"/>
    <property type="match status" value="1"/>
</dbReference>
<dbReference type="InterPro" id="IPR010982">
    <property type="entry name" value="Lambda_DNA-bd_dom_sf"/>
</dbReference>
<keyword evidence="7" id="KW-1185">Reference proteome</keyword>
<protein>
    <submittedName>
        <fullName evidence="6">LacI family transcriptional regulator</fullName>
    </submittedName>
</protein>
<comment type="caution">
    <text evidence="6">The sequence shown here is derived from an EMBL/GenBank/DDBJ whole genome shotgun (WGS) entry which is preliminary data.</text>
</comment>
<keyword evidence="3" id="KW-0804">Transcription</keyword>
<evidence type="ECO:0000313" key="6">
    <source>
        <dbReference type="EMBL" id="PYI39993.1"/>
    </source>
</evidence>
<dbReference type="InterPro" id="IPR028082">
    <property type="entry name" value="Peripla_BP_I"/>
</dbReference>
<feature type="domain" description="HTH lacI-type" evidence="5">
    <location>
        <begin position="27"/>
        <end position="81"/>
    </location>
</feature>
<dbReference type="Gene3D" id="3.40.50.2300">
    <property type="match status" value="2"/>
</dbReference>
<keyword evidence="2" id="KW-0238">DNA-binding</keyword>
<evidence type="ECO:0000256" key="3">
    <source>
        <dbReference type="ARBA" id="ARBA00023163"/>
    </source>
</evidence>
<feature type="compositionally biased region" description="Low complexity" evidence="4">
    <location>
        <begin position="10"/>
        <end position="21"/>
    </location>
</feature>
<dbReference type="Pfam" id="PF13377">
    <property type="entry name" value="Peripla_BP_3"/>
    <property type="match status" value="1"/>
</dbReference>
<keyword evidence="1" id="KW-0805">Transcription regulation</keyword>
<dbReference type="CDD" id="cd01574">
    <property type="entry name" value="PBP1_LacI"/>
    <property type="match status" value="1"/>
</dbReference>
<dbReference type="RefSeq" id="WP_110483320.1">
    <property type="nucleotide sequence ID" value="NZ_QJVC01000001.1"/>
</dbReference>
<sequence length="355" mass="37760">MTGNTEDEATALASTATAQSSGSKRGPSIADVAVAAGVSAQTVSRVSNGHTNVQEATRRKVEDAMRLLGYRPNRAARALKSGRYTTIGIIMFTLSSVGNVKTLDAITQAASEAGYSISLIPMPDPASSKFPAAYARLREQQVDGLIIIFDAHLSDKADLTLPMDLPTVVIDSTPDHGYTVVDTDQAGGARQATELLLGLGHATVWHIGGPATSFSASHRAAAWRETLNEAGIEAPPILYGDWSTDSGYRAGMTLASRDDVTAIFAANDHMALGAMRALHEMGRKIPQEVSIVGFDDLDESSSFWPPLTTVHQSFQTVGSLSMQLLLEQIMGAPAPSTQLVPTRLVVRESTSYPHR</sequence>
<organism evidence="6 7">
    <name type="scientific">Arthrobacter psychrolactophilus</name>
    <dbReference type="NCBI Taxonomy" id="92442"/>
    <lineage>
        <taxon>Bacteria</taxon>
        <taxon>Bacillati</taxon>
        <taxon>Actinomycetota</taxon>
        <taxon>Actinomycetes</taxon>
        <taxon>Micrococcales</taxon>
        <taxon>Micrococcaceae</taxon>
        <taxon>Arthrobacter</taxon>
    </lineage>
</organism>
<dbReference type="Proteomes" id="UP000247980">
    <property type="component" value="Unassembled WGS sequence"/>
</dbReference>